<protein>
    <submittedName>
        <fullName evidence="3">Glycosyltransferase</fullName>
    </submittedName>
</protein>
<feature type="domain" description="Glycosyltransferase subfamily 4-like N-terminal" evidence="2">
    <location>
        <begin position="15"/>
        <end position="184"/>
    </location>
</feature>
<sequence>MRILTVVDGYYPSTGGAELQAGLISRALVNAGHRVTILAPRLEVHRPLHEEIDGIAVERIAYPRVRMLGALVLGLKFAWRLYARRHEYDAIHIHMAKNLATVAGLLRPLLNRPVVVKISGAWEFEGGILDPRLRRKPVVRLMNACIRRIDCVQCISEFTRRMLVEAGYAENRIRMIPNAVDVRRFRLAVPADDQPSVLFVGRVEPVKGLDVLIDAWPTVRARVPAKLVIAGDGSVLEALKRRARERGVEDSVRFLGNVSNVADLLAQSALYVQPSHQEGLPNSVLEAMAAGLPIVATRVSGNEDLVLDGRNGRLVPPGRADRLAEALIEVLSNRAAARAMGRESRRVIEEQYQMPVILAALTRAYRGEA</sequence>
<dbReference type="RefSeq" id="WP_169923994.1">
    <property type="nucleotide sequence ID" value="NZ_AP014936.1"/>
</dbReference>
<dbReference type="KEGG" id="sva:SVA_1342"/>
<dbReference type="CDD" id="cd03801">
    <property type="entry name" value="GT4_PimA-like"/>
    <property type="match status" value="1"/>
</dbReference>
<dbReference type="EMBL" id="AP014936">
    <property type="protein sequence ID" value="BAU47909.1"/>
    <property type="molecule type" value="Genomic_DNA"/>
</dbReference>
<keyword evidence="3" id="KW-0808">Transferase</keyword>
<keyword evidence="4" id="KW-1185">Reference proteome</keyword>
<evidence type="ECO:0000313" key="4">
    <source>
        <dbReference type="Proteomes" id="UP000218899"/>
    </source>
</evidence>
<evidence type="ECO:0000313" key="3">
    <source>
        <dbReference type="EMBL" id="BAU47909.1"/>
    </source>
</evidence>
<name>A0A1B4V2X6_9GAMM</name>
<dbReference type="Pfam" id="PF00534">
    <property type="entry name" value="Glycos_transf_1"/>
    <property type="match status" value="1"/>
</dbReference>
<feature type="domain" description="Glycosyl transferase family 1" evidence="1">
    <location>
        <begin position="191"/>
        <end position="346"/>
    </location>
</feature>
<reference evidence="3 4" key="1">
    <citation type="submission" date="2015-08" db="EMBL/GenBank/DDBJ databases">
        <title>Complete genome sequence of Sulfurifustis variabilis.</title>
        <authorList>
            <person name="Miura A."/>
            <person name="Kojima H."/>
            <person name="Fukui M."/>
        </authorList>
    </citation>
    <scope>NUCLEOTIDE SEQUENCE [LARGE SCALE GENOMIC DNA]</scope>
    <source>
        <strain evidence="4">skN76</strain>
    </source>
</reference>
<dbReference type="GO" id="GO:0016758">
    <property type="term" value="F:hexosyltransferase activity"/>
    <property type="evidence" value="ECO:0007669"/>
    <property type="project" value="TreeGrafter"/>
</dbReference>
<dbReference type="Pfam" id="PF13439">
    <property type="entry name" value="Glyco_transf_4"/>
    <property type="match status" value="1"/>
</dbReference>
<dbReference type="Proteomes" id="UP000218899">
    <property type="component" value="Chromosome"/>
</dbReference>
<evidence type="ECO:0000259" key="2">
    <source>
        <dbReference type="Pfam" id="PF13439"/>
    </source>
</evidence>
<dbReference type="PANTHER" id="PTHR45947">
    <property type="entry name" value="SULFOQUINOVOSYL TRANSFERASE SQD2"/>
    <property type="match status" value="1"/>
</dbReference>
<dbReference type="PANTHER" id="PTHR45947:SF3">
    <property type="entry name" value="SULFOQUINOVOSYL TRANSFERASE SQD2"/>
    <property type="match status" value="1"/>
</dbReference>
<dbReference type="InterPro" id="IPR028098">
    <property type="entry name" value="Glyco_trans_4-like_N"/>
</dbReference>
<accession>A0A1B4V2X6</accession>
<dbReference type="Gene3D" id="3.40.50.2000">
    <property type="entry name" value="Glycogen Phosphorylase B"/>
    <property type="match status" value="2"/>
</dbReference>
<gene>
    <name evidence="3" type="ORF">SVA_1342</name>
</gene>
<dbReference type="InterPro" id="IPR001296">
    <property type="entry name" value="Glyco_trans_1"/>
</dbReference>
<evidence type="ECO:0000259" key="1">
    <source>
        <dbReference type="Pfam" id="PF00534"/>
    </source>
</evidence>
<organism evidence="3 4">
    <name type="scientific">Sulfurifustis variabilis</name>
    <dbReference type="NCBI Taxonomy" id="1675686"/>
    <lineage>
        <taxon>Bacteria</taxon>
        <taxon>Pseudomonadati</taxon>
        <taxon>Pseudomonadota</taxon>
        <taxon>Gammaproteobacteria</taxon>
        <taxon>Acidiferrobacterales</taxon>
        <taxon>Acidiferrobacteraceae</taxon>
        <taxon>Sulfurifustis</taxon>
    </lineage>
</organism>
<dbReference type="SUPFAM" id="SSF53756">
    <property type="entry name" value="UDP-Glycosyltransferase/glycogen phosphorylase"/>
    <property type="match status" value="1"/>
</dbReference>
<proteinExistence type="predicted"/>
<dbReference type="InterPro" id="IPR050194">
    <property type="entry name" value="Glycosyltransferase_grp1"/>
</dbReference>
<dbReference type="AlphaFoldDB" id="A0A1B4V2X6"/>